<keyword evidence="1" id="KW-0472">Membrane</keyword>
<protein>
    <recommendedName>
        <fullName evidence="4">Lipoprotein</fullName>
    </recommendedName>
</protein>
<evidence type="ECO:0008006" key="4">
    <source>
        <dbReference type="Google" id="ProtNLM"/>
    </source>
</evidence>
<name>A0ABT5L9R5_9MOLU</name>
<feature type="transmembrane region" description="Helical" evidence="1">
    <location>
        <begin position="6"/>
        <end position="29"/>
    </location>
</feature>
<proteinExistence type="predicted"/>
<comment type="caution">
    <text evidence="2">The sequence shown here is derived from an EMBL/GenBank/DDBJ whole genome shotgun (WGS) entry which is preliminary data.</text>
</comment>
<accession>A0ABT5L9R5</accession>
<keyword evidence="1" id="KW-0812">Transmembrane</keyword>
<evidence type="ECO:0000313" key="2">
    <source>
        <dbReference type="EMBL" id="MDC9032243.1"/>
    </source>
</evidence>
<organism evidence="2 3">
    <name type="scientific">Columbia Basin potato purple top phytoplasma</name>
    <dbReference type="NCBI Taxonomy" id="307134"/>
    <lineage>
        <taxon>Bacteria</taxon>
        <taxon>Bacillati</taxon>
        <taxon>Mycoplasmatota</taxon>
        <taxon>Mollicutes</taxon>
        <taxon>Acholeplasmatales</taxon>
        <taxon>Acholeplasmataceae</taxon>
        <taxon>Candidatus Phytoplasma</taxon>
        <taxon>16SrVI (Clover proliferation group)</taxon>
    </lineage>
</organism>
<sequence>MFLSSASVLFGCIFFIVFQTCNLLFLLIFKNCNGIRKLNLDKI</sequence>
<keyword evidence="3" id="KW-1185">Reference proteome</keyword>
<dbReference type="Proteomes" id="UP001221763">
    <property type="component" value="Unassembled WGS sequence"/>
</dbReference>
<gene>
    <name evidence="2" type="ORF">M8044_000466</name>
</gene>
<keyword evidence="1" id="KW-1133">Transmembrane helix</keyword>
<reference evidence="2 3" key="1">
    <citation type="journal article" date="2023" name="Plant">
        <title>Draft Genome Sequence Resource of CBPPT1, a 'Candidatus Phytoplasma trifolii'-Related Strain Associated with Potato Purple Top Disease in the Columbia Basin, U.S.A.</title>
        <authorList>
            <person name="Wei W."/>
            <person name="Shao J."/>
            <person name="Bottner-Parker K.D."/>
            <person name="Zhao Y."/>
        </authorList>
    </citation>
    <scope>NUCLEOTIDE SEQUENCE [LARGE SCALE GENOMIC DNA]</scope>
    <source>
        <strain evidence="2 3">CBPPT1</strain>
    </source>
</reference>
<dbReference type="EMBL" id="JANHJP010000010">
    <property type="protein sequence ID" value="MDC9032243.1"/>
    <property type="molecule type" value="Genomic_DNA"/>
</dbReference>
<evidence type="ECO:0000256" key="1">
    <source>
        <dbReference type="SAM" id="Phobius"/>
    </source>
</evidence>
<evidence type="ECO:0000313" key="3">
    <source>
        <dbReference type="Proteomes" id="UP001221763"/>
    </source>
</evidence>